<organism evidence="1 2">
    <name type="scientific">Sulfobacillus thermosulfidooxidans (strain DSM 9293 / VKM B-1269 / AT-1)</name>
    <dbReference type="NCBI Taxonomy" id="929705"/>
    <lineage>
        <taxon>Bacteria</taxon>
        <taxon>Bacillati</taxon>
        <taxon>Bacillota</taxon>
        <taxon>Clostridia</taxon>
        <taxon>Eubacteriales</taxon>
        <taxon>Clostridiales Family XVII. Incertae Sedis</taxon>
        <taxon>Sulfobacillus</taxon>
    </lineage>
</organism>
<protein>
    <submittedName>
        <fullName evidence="1">Uncharacterized protein</fullName>
    </submittedName>
</protein>
<dbReference type="AlphaFoldDB" id="A0A1W1WDD9"/>
<sequence length="43" mass="4763">MPAENVYNKWYSLFLCTILGNSQDILLAEPLLGSPQKPLKKGA</sequence>
<proteinExistence type="predicted"/>
<keyword evidence="2" id="KW-1185">Reference proteome</keyword>
<gene>
    <name evidence="1" type="ORF">SAMN00768000_1519</name>
</gene>
<dbReference type="EMBL" id="FWWY01000001">
    <property type="protein sequence ID" value="SMC04202.1"/>
    <property type="molecule type" value="Genomic_DNA"/>
</dbReference>
<reference evidence="2" key="1">
    <citation type="submission" date="2017-04" db="EMBL/GenBank/DDBJ databases">
        <authorList>
            <person name="Varghese N."/>
            <person name="Submissions S."/>
        </authorList>
    </citation>
    <scope>NUCLEOTIDE SEQUENCE [LARGE SCALE GENOMIC DNA]</scope>
    <source>
        <strain evidence="2">DSM 9293</strain>
    </source>
</reference>
<name>A0A1W1WDD9_SULTA</name>
<dbReference type="Proteomes" id="UP000192660">
    <property type="component" value="Unassembled WGS sequence"/>
</dbReference>
<accession>A0A1W1WDD9</accession>
<evidence type="ECO:0000313" key="2">
    <source>
        <dbReference type="Proteomes" id="UP000192660"/>
    </source>
</evidence>
<evidence type="ECO:0000313" key="1">
    <source>
        <dbReference type="EMBL" id="SMC04202.1"/>
    </source>
</evidence>